<dbReference type="Proteomes" id="UP000182412">
    <property type="component" value="Unassembled WGS sequence"/>
</dbReference>
<dbReference type="RefSeq" id="WP_074573168.1">
    <property type="nucleotide sequence ID" value="NZ_FNJQ01000031.1"/>
</dbReference>
<proteinExistence type="predicted"/>
<protein>
    <submittedName>
        <fullName evidence="1">Uncharacterized protein</fullName>
    </submittedName>
</protein>
<dbReference type="EMBL" id="FNJQ01000031">
    <property type="protein sequence ID" value="SDP64432.1"/>
    <property type="molecule type" value="Genomic_DNA"/>
</dbReference>
<gene>
    <name evidence="1" type="ORF">SAMN05216366_13132</name>
</gene>
<evidence type="ECO:0000313" key="2">
    <source>
        <dbReference type="Proteomes" id="UP000182412"/>
    </source>
</evidence>
<sequence length="71" mass="8038">MRISKLRNMSKSLFWGDRPLPENSEMKGVIETDNGRTGILLKLHNGMYVLGTAGTLSKLNQEKVRHKLKEA</sequence>
<dbReference type="OrthoDB" id="1666675at2"/>
<dbReference type="AlphaFoldDB" id="A0A1H0UDQ1"/>
<organism evidence="1 2">
    <name type="scientific">Selenomonas ruminantium</name>
    <dbReference type="NCBI Taxonomy" id="971"/>
    <lineage>
        <taxon>Bacteria</taxon>
        <taxon>Bacillati</taxon>
        <taxon>Bacillota</taxon>
        <taxon>Negativicutes</taxon>
        <taxon>Selenomonadales</taxon>
        <taxon>Selenomonadaceae</taxon>
        <taxon>Selenomonas</taxon>
    </lineage>
</organism>
<name>A0A1H0UDQ1_SELRU</name>
<evidence type="ECO:0000313" key="1">
    <source>
        <dbReference type="EMBL" id="SDP64432.1"/>
    </source>
</evidence>
<accession>A0A1H0UDQ1</accession>
<reference evidence="1 2" key="1">
    <citation type="submission" date="2016-10" db="EMBL/GenBank/DDBJ databases">
        <authorList>
            <person name="de Groot N.N."/>
        </authorList>
    </citation>
    <scope>NUCLEOTIDE SEQUENCE [LARGE SCALE GENOMIC DNA]</scope>
    <source>
        <strain evidence="1 2">S137</strain>
    </source>
</reference>